<dbReference type="Proteomes" id="UP001301326">
    <property type="component" value="Chromosome"/>
</dbReference>
<proteinExistence type="predicted"/>
<accession>A0AA95KJG4</accession>
<dbReference type="AlphaFoldDB" id="A0AA95KJG4"/>
<sequence>MPQLHCYVPDEMALQLQRKAEQARLSVSKYLAQLIQRDVEAQWPQGYFELFGSWEGEPLQRPEQGTYEVREVLF</sequence>
<evidence type="ECO:0008006" key="2">
    <source>
        <dbReference type="Google" id="ProtNLM"/>
    </source>
</evidence>
<organism evidence="1">
    <name type="scientific">Candidatus Thiothrix putei</name>
    <dbReference type="NCBI Taxonomy" id="3080811"/>
    <lineage>
        <taxon>Bacteria</taxon>
        <taxon>Pseudomonadati</taxon>
        <taxon>Pseudomonadota</taxon>
        <taxon>Gammaproteobacteria</taxon>
        <taxon>Thiotrichales</taxon>
        <taxon>Thiotrichaceae</taxon>
        <taxon>Thiothrix</taxon>
    </lineage>
</organism>
<dbReference type="KEGG" id="tput:QJT81_00020"/>
<reference evidence="1" key="1">
    <citation type="journal article" date="2023" name="Int. J. Mol. Sci.">
        <title>Metagenomics Revealed a New Genus 'Candidatus Thiocaldithrix dubininis' gen. nov., sp. nov. and a New Species 'Candidatus Thiothrix putei' sp. nov. in the Family Thiotrichaceae, Some Members of Which Have Traits of Both Na+- and H+-Motive Energetics.</title>
        <authorList>
            <person name="Ravin N.V."/>
            <person name="Muntyan M.S."/>
            <person name="Smolyakov D.D."/>
            <person name="Rudenko T.S."/>
            <person name="Beletsky A.V."/>
            <person name="Mardanov A.V."/>
            <person name="Grabovich M.Y."/>
        </authorList>
    </citation>
    <scope>NUCLEOTIDE SEQUENCE</scope>
    <source>
        <strain evidence="1">GKL-02</strain>
    </source>
</reference>
<dbReference type="EMBL" id="CP124756">
    <property type="protein sequence ID" value="WGZ94411.1"/>
    <property type="molecule type" value="Genomic_DNA"/>
</dbReference>
<evidence type="ECO:0000313" key="1">
    <source>
        <dbReference type="EMBL" id="WGZ94411.1"/>
    </source>
</evidence>
<gene>
    <name evidence="1" type="ORF">QJT81_00020</name>
</gene>
<name>A0AA95KJG4_9GAMM</name>
<protein>
    <recommendedName>
        <fullName evidence="2">CopG family transcriptional regulator</fullName>
    </recommendedName>
</protein>
<reference evidence="1" key="2">
    <citation type="submission" date="2023-04" db="EMBL/GenBank/DDBJ databases">
        <authorList>
            <person name="Beletskiy A.V."/>
            <person name="Mardanov A.V."/>
            <person name="Ravin N.V."/>
        </authorList>
    </citation>
    <scope>NUCLEOTIDE SEQUENCE</scope>
    <source>
        <strain evidence="1">GKL-02</strain>
    </source>
</reference>